<accession>A0AAV7UV33</accession>
<name>A0AAV7UV33_PLEWA</name>
<organism evidence="1 2">
    <name type="scientific">Pleurodeles waltl</name>
    <name type="common">Iberian ribbed newt</name>
    <dbReference type="NCBI Taxonomy" id="8319"/>
    <lineage>
        <taxon>Eukaryota</taxon>
        <taxon>Metazoa</taxon>
        <taxon>Chordata</taxon>
        <taxon>Craniata</taxon>
        <taxon>Vertebrata</taxon>
        <taxon>Euteleostomi</taxon>
        <taxon>Amphibia</taxon>
        <taxon>Batrachia</taxon>
        <taxon>Caudata</taxon>
        <taxon>Salamandroidea</taxon>
        <taxon>Salamandridae</taxon>
        <taxon>Pleurodelinae</taxon>
        <taxon>Pleurodeles</taxon>
    </lineage>
</organism>
<dbReference type="AlphaFoldDB" id="A0AAV7UV33"/>
<comment type="caution">
    <text evidence="1">The sequence shown here is derived from an EMBL/GenBank/DDBJ whole genome shotgun (WGS) entry which is preliminary data.</text>
</comment>
<protein>
    <submittedName>
        <fullName evidence="1">Uncharacterized protein</fullName>
    </submittedName>
</protein>
<reference evidence="1" key="1">
    <citation type="journal article" date="2022" name="bioRxiv">
        <title>Sequencing and chromosome-scale assembly of the giantPleurodeles waltlgenome.</title>
        <authorList>
            <person name="Brown T."/>
            <person name="Elewa A."/>
            <person name="Iarovenko S."/>
            <person name="Subramanian E."/>
            <person name="Araus A.J."/>
            <person name="Petzold A."/>
            <person name="Susuki M."/>
            <person name="Suzuki K.-i.T."/>
            <person name="Hayashi T."/>
            <person name="Toyoda A."/>
            <person name="Oliveira C."/>
            <person name="Osipova E."/>
            <person name="Leigh N.D."/>
            <person name="Simon A."/>
            <person name="Yun M.H."/>
        </authorList>
    </citation>
    <scope>NUCLEOTIDE SEQUENCE</scope>
    <source>
        <strain evidence="1">20211129_DDA</strain>
        <tissue evidence="1">Liver</tissue>
    </source>
</reference>
<proteinExistence type="predicted"/>
<evidence type="ECO:0000313" key="2">
    <source>
        <dbReference type="Proteomes" id="UP001066276"/>
    </source>
</evidence>
<evidence type="ECO:0000313" key="1">
    <source>
        <dbReference type="EMBL" id="KAJ1192396.1"/>
    </source>
</evidence>
<dbReference type="EMBL" id="JANPWB010000004">
    <property type="protein sequence ID" value="KAJ1192396.1"/>
    <property type="molecule type" value="Genomic_DNA"/>
</dbReference>
<sequence length="169" mass="19699">MPSTGHTEAGLTRLEKEYVEAPTPEGKIAMYQKKAKYQSVEKNEFRTTYLEKPKRIYDEGNKRGKLLAWIGSKKRESMFIRELKMTSGEMVQGNQELEEELAKQLEDFYRSRLCVADQEVLDFIKDCPMSQLDAQQTMDLVADIISREGRYNQERPRALTDSRLSFFIN</sequence>
<dbReference type="Proteomes" id="UP001066276">
    <property type="component" value="Chromosome 2_2"/>
</dbReference>
<keyword evidence="2" id="KW-1185">Reference proteome</keyword>
<gene>
    <name evidence="1" type="ORF">NDU88_001703</name>
</gene>